<dbReference type="EMBL" id="CAFBLR010000278">
    <property type="protein sequence ID" value="CAB4886219.1"/>
    <property type="molecule type" value="Genomic_DNA"/>
</dbReference>
<dbReference type="AlphaFoldDB" id="A0A6J7F1T8"/>
<proteinExistence type="predicted"/>
<sequence length="64" mass="6555">MVPVAEALVAEVPPPKSLTARTRKQYAVEPVSPPTENDVLAAPMVATSAKVPQALLANGACSIS</sequence>
<accession>A0A6J7F1T8</accession>
<protein>
    <submittedName>
        <fullName evidence="1">Unannotated protein</fullName>
    </submittedName>
</protein>
<organism evidence="1">
    <name type="scientific">freshwater metagenome</name>
    <dbReference type="NCBI Taxonomy" id="449393"/>
    <lineage>
        <taxon>unclassified sequences</taxon>
        <taxon>metagenomes</taxon>
        <taxon>ecological metagenomes</taxon>
    </lineage>
</organism>
<evidence type="ECO:0000313" key="1">
    <source>
        <dbReference type="EMBL" id="CAB4886219.1"/>
    </source>
</evidence>
<gene>
    <name evidence="1" type="ORF">UFOPK3417_01990</name>
</gene>
<reference evidence="1" key="1">
    <citation type="submission" date="2020-05" db="EMBL/GenBank/DDBJ databases">
        <authorList>
            <person name="Chiriac C."/>
            <person name="Salcher M."/>
            <person name="Ghai R."/>
            <person name="Kavagutti S V."/>
        </authorList>
    </citation>
    <scope>NUCLEOTIDE SEQUENCE</scope>
</reference>
<name>A0A6J7F1T8_9ZZZZ</name>